<proteinExistence type="inferred from homology"/>
<feature type="domain" description="CoA carboxyltransferase C-terminal" evidence="11">
    <location>
        <begin position="45"/>
        <end position="298"/>
    </location>
</feature>
<dbReference type="Proteomes" id="UP001209317">
    <property type="component" value="Unassembled WGS sequence"/>
</dbReference>
<comment type="catalytic activity">
    <reaction evidence="9 10">
        <text>N(6)-carboxybiotinyl-L-lysyl-[protein] + acetyl-CoA = N(6)-biotinyl-L-lysyl-[protein] + malonyl-CoA</text>
        <dbReference type="Rhea" id="RHEA:54728"/>
        <dbReference type="Rhea" id="RHEA-COMP:10505"/>
        <dbReference type="Rhea" id="RHEA-COMP:10506"/>
        <dbReference type="ChEBI" id="CHEBI:57288"/>
        <dbReference type="ChEBI" id="CHEBI:57384"/>
        <dbReference type="ChEBI" id="CHEBI:83144"/>
        <dbReference type="ChEBI" id="CHEBI:83145"/>
        <dbReference type="EC" id="2.1.3.15"/>
    </reaction>
</comment>
<dbReference type="SUPFAM" id="SSF52096">
    <property type="entry name" value="ClpP/crotonase"/>
    <property type="match status" value="1"/>
</dbReference>
<dbReference type="InterPro" id="IPR011763">
    <property type="entry name" value="COA_CT_C"/>
</dbReference>
<evidence type="ECO:0000313" key="13">
    <source>
        <dbReference type="Proteomes" id="UP001209317"/>
    </source>
</evidence>
<keyword evidence="10" id="KW-0963">Cytoplasm</keyword>
<dbReference type="GO" id="GO:0009317">
    <property type="term" value="C:acetyl-CoA carboxylase complex"/>
    <property type="evidence" value="ECO:0007669"/>
    <property type="project" value="InterPro"/>
</dbReference>
<evidence type="ECO:0000256" key="10">
    <source>
        <dbReference type="HAMAP-Rule" id="MF_00823"/>
    </source>
</evidence>
<dbReference type="GO" id="GO:0016743">
    <property type="term" value="F:carboxyl- or carbamoyltransferase activity"/>
    <property type="evidence" value="ECO:0007669"/>
    <property type="project" value="UniProtKB-UniRule"/>
</dbReference>
<dbReference type="Pfam" id="PF03255">
    <property type="entry name" value="ACCA"/>
    <property type="match status" value="1"/>
</dbReference>
<keyword evidence="3 10" id="KW-0808">Transferase</keyword>
<evidence type="ECO:0000256" key="4">
    <source>
        <dbReference type="ARBA" id="ARBA00022741"/>
    </source>
</evidence>
<dbReference type="NCBIfam" id="NF004344">
    <property type="entry name" value="PRK05724.1"/>
    <property type="match status" value="1"/>
</dbReference>
<evidence type="ECO:0000256" key="7">
    <source>
        <dbReference type="ARBA" id="ARBA00023098"/>
    </source>
</evidence>
<dbReference type="GO" id="GO:0003989">
    <property type="term" value="F:acetyl-CoA carboxylase activity"/>
    <property type="evidence" value="ECO:0007669"/>
    <property type="project" value="InterPro"/>
</dbReference>
<accession>A0AAE3IMD3</accession>
<dbReference type="PANTHER" id="PTHR42853:SF3">
    <property type="entry name" value="ACETYL-COENZYME A CARBOXYLASE CARBOXYL TRANSFERASE SUBUNIT ALPHA, CHLOROPLASTIC"/>
    <property type="match status" value="1"/>
</dbReference>
<comment type="caution">
    <text evidence="12">The sequence shown here is derived from an EMBL/GenBank/DDBJ whole genome shotgun (WGS) entry which is preliminary data.</text>
</comment>
<keyword evidence="2 10" id="KW-0444">Lipid biosynthesis</keyword>
<name>A0AAE3IMD3_9BACT</name>
<dbReference type="NCBIfam" id="NF041504">
    <property type="entry name" value="AccA_sub"/>
    <property type="match status" value="1"/>
</dbReference>
<keyword evidence="6 10" id="KW-0067">ATP-binding</keyword>
<evidence type="ECO:0000313" key="12">
    <source>
        <dbReference type="EMBL" id="MCU7693695.1"/>
    </source>
</evidence>
<dbReference type="InterPro" id="IPR029045">
    <property type="entry name" value="ClpP/crotonase-like_dom_sf"/>
</dbReference>
<keyword evidence="8 10" id="KW-0275">Fatty acid biosynthesis</keyword>
<keyword evidence="12" id="KW-0436">Ligase</keyword>
<dbReference type="HAMAP" id="MF_00823">
    <property type="entry name" value="AcetylCoA_CT_alpha"/>
    <property type="match status" value="1"/>
</dbReference>
<evidence type="ECO:0000256" key="9">
    <source>
        <dbReference type="ARBA" id="ARBA00049152"/>
    </source>
</evidence>
<dbReference type="AlphaFoldDB" id="A0AAE3IMD3"/>
<comment type="pathway">
    <text evidence="1 10">Lipid metabolism; malonyl-CoA biosynthesis; malonyl-CoA from acetyl-CoA: step 1/1.</text>
</comment>
<dbReference type="Gene3D" id="3.90.226.10">
    <property type="entry name" value="2-enoyl-CoA Hydratase, Chain A, domain 1"/>
    <property type="match status" value="1"/>
</dbReference>
<dbReference type="GO" id="GO:0005524">
    <property type="term" value="F:ATP binding"/>
    <property type="evidence" value="ECO:0007669"/>
    <property type="project" value="UniProtKB-KW"/>
</dbReference>
<dbReference type="NCBIfam" id="TIGR00513">
    <property type="entry name" value="accA"/>
    <property type="match status" value="1"/>
</dbReference>
<evidence type="ECO:0000256" key="3">
    <source>
        <dbReference type="ARBA" id="ARBA00022679"/>
    </source>
</evidence>
<organism evidence="12 13">
    <name type="scientific">Haoranjiania flava</name>
    <dbReference type="NCBI Taxonomy" id="1856322"/>
    <lineage>
        <taxon>Bacteria</taxon>
        <taxon>Pseudomonadati</taxon>
        <taxon>Bacteroidota</taxon>
        <taxon>Chitinophagia</taxon>
        <taxon>Chitinophagales</taxon>
        <taxon>Chitinophagaceae</taxon>
        <taxon>Haoranjiania</taxon>
    </lineage>
</organism>
<keyword evidence="5 10" id="KW-0276">Fatty acid metabolism</keyword>
<reference evidence="12" key="1">
    <citation type="submission" date="2022-10" db="EMBL/GenBank/DDBJ databases">
        <authorList>
            <person name="Kim H.S."/>
            <person name="Kim J.-S."/>
            <person name="Suh M.K."/>
            <person name="Eom M.K."/>
            <person name="Lee J.-S."/>
        </authorList>
    </citation>
    <scope>NUCLEOTIDE SEQUENCE</scope>
    <source>
        <strain evidence="12">LIP-5</strain>
    </source>
</reference>
<dbReference type="GO" id="GO:2001295">
    <property type="term" value="P:malonyl-CoA biosynthetic process"/>
    <property type="evidence" value="ECO:0007669"/>
    <property type="project" value="UniProtKB-UniRule"/>
</dbReference>
<comment type="subcellular location">
    <subcellularLocation>
        <location evidence="10">Cytoplasm</location>
    </subcellularLocation>
</comment>
<dbReference type="GO" id="GO:0006633">
    <property type="term" value="P:fatty acid biosynthetic process"/>
    <property type="evidence" value="ECO:0007669"/>
    <property type="project" value="UniProtKB-KW"/>
</dbReference>
<keyword evidence="13" id="KW-1185">Reference proteome</keyword>
<evidence type="ECO:0000256" key="1">
    <source>
        <dbReference type="ARBA" id="ARBA00004956"/>
    </source>
</evidence>
<dbReference type="PROSITE" id="PS50989">
    <property type="entry name" value="COA_CT_CTER"/>
    <property type="match status" value="1"/>
</dbReference>
<evidence type="ECO:0000256" key="6">
    <source>
        <dbReference type="ARBA" id="ARBA00022840"/>
    </source>
</evidence>
<comment type="subunit">
    <text evidence="10">Acetyl-CoA carboxylase is a heterohexamer composed of biotin carboxyl carrier protein (AccB), biotin carboxylase (AccC) and two subunits each of ACCase subunit alpha (AccA) and ACCase subunit beta (AccD).</text>
</comment>
<dbReference type="PANTHER" id="PTHR42853">
    <property type="entry name" value="ACETYL-COENZYME A CARBOXYLASE CARBOXYL TRANSFERASE SUBUNIT ALPHA"/>
    <property type="match status" value="1"/>
</dbReference>
<keyword evidence="4 10" id="KW-0547">Nucleotide-binding</keyword>
<evidence type="ECO:0000256" key="5">
    <source>
        <dbReference type="ARBA" id="ARBA00022832"/>
    </source>
</evidence>
<comment type="function">
    <text evidence="10">Component of the acetyl coenzyme A carboxylase (ACC) complex. First, biotin carboxylase catalyzes the carboxylation of biotin on its carrier protein (BCCP) and then the CO(2) group is transferred by the carboxyltransferase to acetyl-CoA to form malonyl-CoA.</text>
</comment>
<dbReference type="EMBL" id="JAOTPL010000004">
    <property type="protein sequence ID" value="MCU7693695.1"/>
    <property type="molecule type" value="Genomic_DNA"/>
</dbReference>
<comment type="similarity">
    <text evidence="10">Belongs to the AccA family.</text>
</comment>
<evidence type="ECO:0000256" key="2">
    <source>
        <dbReference type="ARBA" id="ARBA00022516"/>
    </source>
</evidence>
<sequence>MPEYPNRQFLDFELPIKELYEQIDQTKKLAEKNKKIDYSANITQLEELIVQKRKEITDNLTPWQRVQLSRHPDRPYTLKYIYKMTTDFYELYGDRNFSDDKAMVGGFANLEGETVMFIGQQKGSNTKQRQMRNFGMPNPEGYRKALRLMKLAEKFNKPIVTLIDTPGAFPGMEAEERGQGEAIARNIYEMFTLKVPVICVIIGEGASGGALGIGVGDKVFMLENSWYTVISPENCSSILWRSWDQKETAAAQLKLTSEDMSGFGLVDGVVPEPIGGAHWNYTEAAEILKKILIDNIRELKNIPAEKRIEDRIRKFEKMGIFTEA</sequence>
<gene>
    <name evidence="10" type="primary">accA</name>
    <name evidence="12" type="ORF">OD355_04095</name>
</gene>
<dbReference type="PRINTS" id="PR01069">
    <property type="entry name" value="ACCCTRFRASEA"/>
</dbReference>
<evidence type="ECO:0000259" key="11">
    <source>
        <dbReference type="PROSITE" id="PS50989"/>
    </source>
</evidence>
<dbReference type="EC" id="2.1.3.15" evidence="10"/>
<keyword evidence="7 10" id="KW-0443">Lipid metabolism</keyword>
<evidence type="ECO:0000256" key="8">
    <source>
        <dbReference type="ARBA" id="ARBA00023160"/>
    </source>
</evidence>
<protein>
    <recommendedName>
        <fullName evidence="10">Acetyl-coenzyme A carboxylase carboxyl transferase subunit alpha</fullName>
        <shortName evidence="10">ACCase subunit alpha</shortName>
        <shortName evidence="10">Acetyl-CoA carboxylase carboxyltransferase subunit alpha</shortName>
        <ecNumber evidence="10">2.1.3.15</ecNumber>
    </recommendedName>
</protein>
<dbReference type="RefSeq" id="WP_263037182.1">
    <property type="nucleotide sequence ID" value="NZ_JAOTPL010000004.1"/>
</dbReference>
<dbReference type="InterPro" id="IPR001095">
    <property type="entry name" value="Acetyl_CoA_COase_a_su"/>
</dbReference>